<feature type="chain" id="PRO_5013371497" description="Carbohydrate binding module (Family 6)" evidence="1">
    <location>
        <begin position="30"/>
        <end position="333"/>
    </location>
</feature>
<keyword evidence="1" id="KW-0732">Signal</keyword>
<dbReference type="EMBL" id="FZOB01000013">
    <property type="protein sequence ID" value="SNR88701.1"/>
    <property type="molecule type" value="Genomic_DNA"/>
</dbReference>
<keyword evidence="3" id="KW-1185">Reference proteome</keyword>
<evidence type="ECO:0000313" key="2">
    <source>
        <dbReference type="EMBL" id="SNR88701.1"/>
    </source>
</evidence>
<dbReference type="Proteomes" id="UP000198405">
    <property type="component" value="Unassembled WGS sequence"/>
</dbReference>
<dbReference type="RefSeq" id="WP_089323575.1">
    <property type="nucleotide sequence ID" value="NZ_FZOB01000013.1"/>
</dbReference>
<dbReference type="AlphaFoldDB" id="A0A239A088"/>
<evidence type="ECO:0000256" key="1">
    <source>
        <dbReference type="SAM" id="SignalP"/>
    </source>
</evidence>
<name>A0A239A088_9BACT</name>
<feature type="signal peptide" evidence="1">
    <location>
        <begin position="1"/>
        <end position="29"/>
    </location>
</feature>
<organism evidence="2 3">
    <name type="scientific">Desulfurobacterium atlanticum</name>
    <dbReference type="NCBI Taxonomy" id="240169"/>
    <lineage>
        <taxon>Bacteria</taxon>
        <taxon>Pseudomonadati</taxon>
        <taxon>Aquificota</taxon>
        <taxon>Aquificia</taxon>
        <taxon>Desulfurobacteriales</taxon>
        <taxon>Desulfurobacteriaceae</taxon>
        <taxon>Desulfurobacterium</taxon>
    </lineage>
</organism>
<evidence type="ECO:0008006" key="4">
    <source>
        <dbReference type="Google" id="ProtNLM"/>
    </source>
</evidence>
<reference evidence="3" key="1">
    <citation type="submission" date="2017-06" db="EMBL/GenBank/DDBJ databases">
        <authorList>
            <person name="Varghese N."/>
            <person name="Submissions S."/>
        </authorList>
    </citation>
    <scope>NUCLEOTIDE SEQUENCE [LARGE SCALE GENOMIC DNA]</scope>
    <source>
        <strain evidence="3">DSM 15668</strain>
    </source>
</reference>
<sequence length="333" mass="37886">MFYRKNTRLILFFLFAFLSTLFLSTSSFAYTERWANYCSIVKNIPTPIYNSSEHFGWKPRIRQIGDAMPPPGGNGGAFYLHPVSTTEPAHLKCRFPANTKAVKLKVAGNRNGDWIMILKVNGETVKTATINGRKWHTFTIPVNSRNKPVIVDLFVKANGWYYEYAFIDEIKPTPARPQQLKERKHTERWVNYCSIVKNIPTPIYNSSEHFGWKPRIRQIGDAMPPPGGNGGAFYLHPVSTTEPAHLKCRFPANTKAIKLKVAGNRNGNWVMILKVNGKEKIKSLINGLGWHTFTIPIRSSGGYVNIDLLVKANGWYYEYAFVDEIKPVFLNSQ</sequence>
<accession>A0A239A088</accession>
<proteinExistence type="predicted"/>
<gene>
    <name evidence="2" type="ORF">SAMN06265340_11353</name>
</gene>
<dbReference type="OrthoDB" id="9178925at2"/>
<evidence type="ECO:0000313" key="3">
    <source>
        <dbReference type="Proteomes" id="UP000198405"/>
    </source>
</evidence>
<protein>
    <recommendedName>
        <fullName evidence="4">Carbohydrate binding module (Family 6)</fullName>
    </recommendedName>
</protein>